<proteinExistence type="predicted"/>
<dbReference type="Proteomes" id="UP000265566">
    <property type="component" value="Chromosome 8"/>
</dbReference>
<evidence type="ECO:0000259" key="3">
    <source>
        <dbReference type="Pfam" id="PF16720"/>
    </source>
</evidence>
<feature type="domain" description="Albumin I chain a" evidence="3">
    <location>
        <begin position="25"/>
        <end position="66"/>
    </location>
</feature>
<evidence type="ECO:0000313" key="8">
    <source>
        <dbReference type="Proteomes" id="UP000265566"/>
    </source>
</evidence>
<keyword evidence="2" id="KW-1015">Disulfide bond</keyword>
<name>G7LB06_MEDTR</name>
<evidence type="ECO:0000313" key="6">
    <source>
        <dbReference type="EnsemblPlants" id="AET02871"/>
    </source>
</evidence>
<dbReference type="Proteomes" id="UP000002051">
    <property type="component" value="Chromosome 8"/>
</dbReference>
<dbReference type="Pfam" id="PF16720">
    <property type="entry name" value="Albumin_I_a"/>
    <property type="match status" value="1"/>
</dbReference>
<reference evidence="8" key="4">
    <citation type="journal article" date="2018" name="Nat. Plants">
        <title>Whole-genome landscape of Medicago truncatula symbiotic genes.</title>
        <authorList>
            <person name="Pecrix Y."/>
            <person name="Staton S.E."/>
            <person name="Sallet E."/>
            <person name="Lelandais-Briere C."/>
            <person name="Moreau S."/>
            <person name="Carrere S."/>
            <person name="Blein T."/>
            <person name="Jardinaud M.F."/>
            <person name="Latrasse D."/>
            <person name="Zouine M."/>
            <person name="Zahm M."/>
            <person name="Kreplak J."/>
            <person name="Mayjonade B."/>
            <person name="Satge C."/>
            <person name="Perez M."/>
            <person name="Cauet S."/>
            <person name="Marande W."/>
            <person name="Chantry-Darmon C."/>
            <person name="Lopez-Roques C."/>
            <person name="Bouchez O."/>
            <person name="Berard A."/>
            <person name="Debelle F."/>
            <person name="Munos S."/>
            <person name="Bendahmane A."/>
            <person name="Berges H."/>
            <person name="Niebel A."/>
            <person name="Buitink J."/>
            <person name="Frugier F."/>
            <person name="Benhamed M."/>
            <person name="Crespi M."/>
            <person name="Gouzy J."/>
            <person name="Gamas P."/>
        </authorList>
    </citation>
    <scope>NUCLEOTIDE SEQUENCE [LARGE SCALE GENOMIC DNA]</scope>
    <source>
        <strain evidence="8">cv. Jemalong A17</strain>
    </source>
</reference>
<dbReference type="EMBL" id="CM001224">
    <property type="protein sequence ID" value="AET02871.1"/>
    <property type="molecule type" value="Genomic_DNA"/>
</dbReference>
<evidence type="ECO:0000313" key="4">
    <source>
        <dbReference type="EMBL" id="AET02871.1"/>
    </source>
</evidence>
<gene>
    <name evidence="4" type="ordered locus">MTR_8g056800</name>
    <name evidence="5" type="ORF">MtrunA17_Chr8g0357331</name>
</gene>
<accession>G7LB06</accession>
<dbReference type="EMBL" id="PSQE01000008">
    <property type="protein sequence ID" value="RHN40673.1"/>
    <property type="molecule type" value="Genomic_DNA"/>
</dbReference>
<dbReference type="InterPro" id="IPR032000">
    <property type="entry name" value="Albumin_I_a"/>
</dbReference>
<dbReference type="AlphaFoldDB" id="G7LB06"/>
<dbReference type="EnsemblPlants" id="AET02871">
    <property type="protein sequence ID" value="AET02871"/>
    <property type="gene ID" value="MTR_8g056800"/>
</dbReference>
<reference evidence="4 7" key="2">
    <citation type="journal article" date="2014" name="BMC Genomics">
        <title>An improved genome release (version Mt4.0) for the model legume Medicago truncatula.</title>
        <authorList>
            <person name="Tang H."/>
            <person name="Krishnakumar V."/>
            <person name="Bidwell S."/>
            <person name="Rosen B."/>
            <person name="Chan A."/>
            <person name="Zhou S."/>
            <person name="Gentzbittel L."/>
            <person name="Childs K.L."/>
            <person name="Yandell M."/>
            <person name="Gundlach H."/>
            <person name="Mayer K.F."/>
            <person name="Schwartz D.C."/>
            <person name="Town C.D."/>
        </authorList>
    </citation>
    <scope>GENOME REANNOTATION</scope>
    <source>
        <strain evidence="6 7">cv. Jemalong A17</strain>
    </source>
</reference>
<keyword evidence="1" id="KW-0960">Knottin</keyword>
<dbReference type="HOGENOM" id="CLU_2295917_0_0_1"/>
<dbReference type="PaxDb" id="3880-AET02871"/>
<keyword evidence="7" id="KW-1185">Reference proteome</keyword>
<dbReference type="Gramene" id="rna46859">
    <property type="protein sequence ID" value="RHN40673.1"/>
    <property type="gene ID" value="gene46859"/>
</dbReference>
<reference evidence="6" key="3">
    <citation type="submission" date="2015-04" db="UniProtKB">
        <authorList>
            <consortium name="EnsemblPlants"/>
        </authorList>
    </citation>
    <scope>IDENTIFICATION</scope>
    <source>
        <strain evidence="6">cv. Jemalong A17</strain>
    </source>
</reference>
<organism evidence="4 7">
    <name type="scientific">Medicago truncatula</name>
    <name type="common">Barrel medic</name>
    <name type="synonym">Medicago tribuloides</name>
    <dbReference type="NCBI Taxonomy" id="3880"/>
    <lineage>
        <taxon>Eukaryota</taxon>
        <taxon>Viridiplantae</taxon>
        <taxon>Streptophyta</taxon>
        <taxon>Embryophyta</taxon>
        <taxon>Tracheophyta</taxon>
        <taxon>Spermatophyta</taxon>
        <taxon>Magnoliopsida</taxon>
        <taxon>eudicotyledons</taxon>
        <taxon>Gunneridae</taxon>
        <taxon>Pentapetalae</taxon>
        <taxon>rosids</taxon>
        <taxon>fabids</taxon>
        <taxon>Fabales</taxon>
        <taxon>Fabaceae</taxon>
        <taxon>Papilionoideae</taxon>
        <taxon>50 kb inversion clade</taxon>
        <taxon>NPAAA clade</taxon>
        <taxon>Hologalegina</taxon>
        <taxon>IRL clade</taxon>
        <taxon>Trifolieae</taxon>
        <taxon>Medicago</taxon>
    </lineage>
</organism>
<evidence type="ECO:0000256" key="1">
    <source>
        <dbReference type="ARBA" id="ARBA00022854"/>
    </source>
</evidence>
<sequence length="101" mass="11195">MRNVTAGGLAGFCRPQLTITKAVEEHYNLSQSNNDCIKKGTGSLCAYYPNSELQHGWCFTSNVEAEHYFEVLSNPAINNFLKNISYSNGKGFLKMPVEIAT</sequence>
<evidence type="ECO:0000313" key="7">
    <source>
        <dbReference type="Proteomes" id="UP000002051"/>
    </source>
</evidence>
<reference evidence="4 7" key="1">
    <citation type="journal article" date="2011" name="Nature">
        <title>The Medicago genome provides insight into the evolution of rhizobial symbioses.</title>
        <authorList>
            <person name="Young N.D."/>
            <person name="Debelle F."/>
            <person name="Oldroyd G.E."/>
            <person name="Geurts R."/>
            <person name="Cannon S.B."/>
            <person name="Udvardi M.K."/>
            <person name="Benedito V.A."/>
            <person name="Mayer K.F."/>
            <person name="Gouzy J."/>
            <person name="Schoof H."/>
            <person name="Van de Peer Y."/>
            <person name="Proost S."/>
            <person name="Cook D.R."/>
            <person name="Meyers B.C."/>
            <person name="Spannagl M."/>
            <person name="Cheung F."/>
            <person name="De Mita S."/>
            <person name="Krishnakumar V."/>
            <person name="Gundlach H."/>
            <person name="Zhou S."/>
            <person name="Mudge J."/>
            <person name="Bharti A.K."/>
            <person name="Murray J.D."/>
            <person name="Naoumkina M.A."/>
            <person name="Rosen B."/>
            <person name="Silverstein K.A."/>
            <person name="Tang H."/>
            <person name="Rombauts S."/>
            <person name="Zhao P.X."/>
            <person name="Zhou P."/>
            <person name="Barbe V."/>
            <person name="Bardou P."/>
            <person name="Bechner M."/>
            <person name="Bellec A."/>
            <person name="Berger A."/>
            <person name="Berges H."/>
            <person name="Bidwell S."/>
            <person name="Bisseling T."/>
            <person name="Choisne N."/>
            <person name="Couloux A."/>
            <person name="Denny R."/>
            <person name="Deshpande S."/>
            <person name="Dai X."/>
            <person name="Doyle J.J."/>
            <person name="Dudez A.M."/>
            <person name="Farmer A.D."/>
            <person name="Fouteau S."/>
            <person name="Franken C."/>
            <person name="Gibelin C."/>
            <person name="Gish J."/>
            <person name="Goldstein S."/>
            <person name="Gonzalez A.J."/>
            <person name="Green P.J."/>
            <person name="Hallab A."/>
            <person name="Hartog M."/>
            <person name="Hua A."/>
            <person name="Humphray S.J."/>
            <person name="Jeong D.H."/>
            <person name="Jing Y."/>
            <person name="Jocker A."/>
            <person name="Kenton S.M."/>
            <person name="Kim D.J."/>
            <person name="Klee K."/>
            <person name="Lai H."/>
            <person name="Lang C."/>
            <person name="Lin S."/>
            <person name="Macmil S.L."/>
            <person name="Magdelenat G."/>
            <person name="Matthews L."/>
            <person name="McCorrison J."/>
            <person name="Monaghan E.L."/>
            <person name="Mun J.H."/>
            <person name="Najar F.Z."/>
            <person name="Nicholson C."/>
            <person name="Noirot C."/>
            <person name="O'Bleness M."/>
            <person name="Paule C.R."/>
            <person name="Poulain J."/>
            <person name="Prion F."/>
            <person name="Qin B."/>
            <person name="Qu C."/>
            <person name="Retzel E.F."/>
            <person name="Riddle C."/>
            <person name="Sallet E."/>
            <person name="Samain S."/>
            <person name="Samson N."/>
            <person name="Sanders I."/>
            <person name="Saurat O."/>
            <person name="Scarpelli C."/>
            <person name="Schiex T."/>
            <person name="Segurens B."/>
            <person name="Severin A.J."/>
            <person name="Sherrier D.J."/>
            <person name="Shi R."/>
            <person name="Sims S."/>
            <person name="Singer S.R."/>
            <person name="Sinharoy S."/>
            <person name="Sterck L."/>
            <person name="Viollet A."/>
            <person name="Wang B.B."/>
            <person name="Wang K."/>
            <person name="Wang M."/>
            <person name="Wang X."/>
            <person name="Warfsmann J."/>
            <person name="Weissenbach J."/>
            <person name="White D.D."/>
            <person name="White J.D."/>
            <person name="Wiley G.B."/>
            <person name="Wincker P."/>
            <person name="Xing Y."/>
            <person name="Yang L."/>
            <person name="Yao Z."/>
            <person name="Ying F."/>
            <person name="Zhai J."/>
            <person name="Zhou L."/>
            <person name="Zuber A."/>
            <person name="Denarie J."/>
            <person name="Dixon R.A."/>
            <person name="May G.D."/>
            <person name="Schwartz D.C."/>
            <person name="Rogers J."/>
            <person name="Quetier F."/>
            <person name="Town C.D."/>
            <person name="Roe B.A."/>
        </authorList>
    </citation>
    <scope>NUCLEOTIDE SEQUENCE [LARGE SCALE GENOMIC DNA]</scope>
    <source>
        <strain evidence="4">A17</strain>
        <strain evidence="6 7">cv. Jemalong A17</strain>
    </source>
</reference>
<protein>
    <submittedName>
        <fullName evidence="4 5">Albumin I</fullName>
    </submittedName>
</protein>
<evidence type="ECO:0000256" key="2">
    <source>
        <dbReference type="ARBA" id="ARBA00023157"/>
    </source>
</evidence>
<reference evidence="5" key="5">
    <citation type="journal article" date="2018" name="Nat. Plants">
        <title>Whole-genome landscape of Medicago truncatula symbiotic genes.</title>
        <authorList>
            <person name="Pecrix Y."/>
            <person name="Gamas P."/>
            <person name="Carrere S."/>
        </authorList>
    </citation>
    <scope>NUCLEOTIDE SEQUENCE</scope>
    <source>
        <tissue evidence="5">Leaves</tissue>
    </source>
</reference>
<evidence type="ECO:0000313" key="5">
    <source>
        <dbReference type="EMBL" id="RHN40673.1"/>
    </source>
</evidence>